<evidence type="ECO:0000256" key="1">
    <source>
        <dbReference type="SAM" id="Phobius"/>
    </source>
</evidence>
<reference evidence="3" key="2">
    <citation type="journal article" date="2022" name="Microbiol. Resour. Announc.">
        <title>Metagenome Sequencing to Explore Phylogenomics of Terrestrial Cyanobacteria.</title>
        <authorList>
            <person name="Ward R.D."/>
            <person name="Stajich J.E."/>
            <person name="Johansen J.R."/>
            <person name="Huntemann M."/>
            <person name="Clum A."/>
            <person name="Foster B."/>
            <person name="Foster B."/>
            <person name="Roux S."/>
            <person name="Palaniappan K."/>
            <person name="Varghese N."/>
            <person name="Mukherjee S."/>
            <person name="Reddy T.B.K."/>
            <person name="Daum C."/>
            <person name="Copeland A."/>
            <person name="Chen I.A."/>
            <person name="Ivanova N.N."/>
            <person name="Kyrpides N.C."/>
            <person name="Shapiro N."/>
            <person name="Eloe-Fadrosh E.A."/>
            <person name="Pietrasiak N."/>
        </authorList>
    </citation>
    <scope>NUCLEOTIDE SEQUENCE</scope>
    <source>
        <strain evidence="3">GSE-NOS-MK-12-04C</strain>
    </source>
</reference>
<keyword evidence="1" id="KW-0472">Membrane</keyword>
<protein>
    <submittedName>
        <fullName evidence="3">Pentapeptide repeat-containing protein</fullName>
    </submittedName>
</protein>
<dbReference type="AlphaFoldDB" id="A0A951QRP9"/>
<feature type="transmembrane region" description="Helical" evidence="1">
    <location>
        <begin position="95"/>
        <end position="112"/>
    </location>
</feature>
<keyword evidence="1" id="KW-0812">Transmembrane</keyword>
<evidence type="ECO:0000313" key="4">
    <source>
        <dbReference type="Proteomes" id="UP000729701"/>
    </source>
</evidence>
<dbReference type="InterPro" id="IPR024983">
    <property type="entry name" value="CHAT_dom"/>
</dbReference>
<dbReference type="Gene3D" id="2.160.20.80">
    <property type="entry name" value="E3 ubiquitin-protein ligase SopA"/>
    <property type="match status" value="3"/>
</dbReference>
<dbReference type="InterPro" id="IPR001646">
    <property type="entry name" value="5peptide_repeat"/>
</dbReference>
<feature type="transmembrane region" description="Helical" evidence="1">
    <location>
        <begin position="144"/>
        <end position="165"/>
    </location>
</feature>
<dbReference type="Proteomes" id="UP000729701">
    <property type="component" value="Unassembled WGS sequence"/>
</dbReference>
<dbReference type="PANTHER" id="PTHR14136:SF17">
    <property type="entry name" value="BTB_POZ DOMAIN-CONTAINING PROTEIN KCTD9"/>
    <property type="match status" value="1"/>
</dbReference>
<dbReference type="Pfam" id="PF00805">
    <property type="entry name" value="Pentapeptide"/>
    <property type="match status" value="3"/>
</dbReference>
<keyword evidence="1" id="KW-1133">Transmembrane helix</keyword>
<dbReference type="EMBL" id="JAHHGZ010000036">
    <property type="protein sequence ID" value="MBW4670880.1"/>
    <property type="molecule type" value="Genomic_DNA"/>
</dbReference>
<dbReference type="SUPFAM" id="SSF141571">
    <property type="entry name" value="Pentapeptide repeat-like"/>
    <property type="match status" value="1"/>
</dbReference>
<feature type="transmembrane region" description="Helical" evidence="1">
    <location>
        <begin position="119"/>
        <end position="138"/>
    </location>
</feature>
<dbReference type="Pfam" id="PF12770">
    <property type="entry name" value="CHAT"/>
    <property type="match status" value="1"/>
</dbReference>
<evidence type="ECO:0000313" key="3">
    <source>
        <dbReference type="EMBL" id="MBW4670880.1"/>
    </source>
</evidence>
<comment type="caution">
    <text evidence="3">The sequence shown here is derived from an EMBL/GenBank/DDBJ whole genome shotgun (WGS) entry which is preliminary data.</text>
</comment>
<reference evidence="3" key="1">
    <citation type="submission" date="2021-05" db="EMBL/GenBank/DDBJ databases">
        <authorList>
            <person name="Pietrasiak N."/>
            <person name="Ward R."/>
            <person name="Stajich J.E."/>
            <person name="Kurbessoian T."/>
        </authorList>
    </citation>
    <scope>NUCLEOTIDE SEQUENCE</scope>
    <source>
        <strain evidence="3">GSE-NOS-MK-12-04C</strain>
    </source>
</reference>
<name>A0A951QRP9_9CYAN</name>
<gene>
    <name evidence="3" type="ORF">KME60_26520</name>
</gene>
<sequence>MSLVTFPNFSGRNLQGRDFRGQNLTGGDFSHSDIRGANFTKANLAEANFSYAKAGLQSFWVTGIVITVLLEHLILVGFIPTVATHKVGFGVGDSFQITVALLCFLVFFATFVRGLRTALLTLFVVTILMLIAIGFGALSSATQALLPLAVILPILVTWLAVVFMATNVAWITQLTGIGLGFLVVVAYEIGAFAGIVWVQGWNNSSALISGSIWHITEMLLSSYMGWLTVTGDEKFALLRKIAISLAAVGGTSFKASNLTDADFTGATLKNTDFRNTKIIRTNFHLAKNLDRARVENTILIDPKVRDLLVTKRGASQSFVGYNLLGANLVGADLSYIDLTESDISEATFQGASLESANLTKTQAIKTNFQNAIFTAACLEAFNIDSTTNIEGVICRYVYLLNNQKERRPNNGEFAPGEFTKLFQVAINTVDLIFRNGLNLQALSAAFAKVKIENRDISLTIKSIENKGNGIVLVRVDVPESANKAKIHADFTQNYELALNTLEAKYQAELNSKDQQIALYRQHQADLKELIQMIAPTAKKSADGKLVVLKLGQGDLSTGFPVTIQIGLEGDRPDFESNGQLPPASDLAFFYNQWQVAYRQSLQGSLRIKIPKTQVTNISNRELFKKCDESANNLKKHVNLWLNSELFRPIKEQLLEKLDSSESIRILLQTENSQLRRIPWQVWDFFERYPQAEIALSSTVYEKRVKSKSSKSHIKILAILGDSTGINTQKDRALLEELPHAEVHFLVEPQRQVLNDELWLQSWDILFFAGHSFTQSEQEVGHFRINQADSLTIAEIKNALTKAINGGLHLAIFNSCDGLGLAANLANLHIPQMIIMREPIPDRVAQEFLKNFLTEFSSGKSLYQSVREARLRLQGLEDEFPYASWLPLIYQNPAEIPLKWHFLVHSI</sequence>
<accession>A0A951QRP9</accession>
<organism evidence="3 4">
    <name type="scientific">Cyanomargarita calcarea GSE-NOS-MK-12-04C</name>
    <dbReference type="NCBI Taxonomy" id="2839659"/>
    <lineage>
        <taxon>Bacteria</taxon>
        <taxon>Bacillati</taxon>
        <taxon>Cyanobacteriota</taxon>
        <taxon>Cyanophyceae</taxon>
        <taxon>Nostocales</taxon>
        <taxon>Cyanomargaritaceae</taxon>
        <taxon>Cyanomargarita</taxon>
    </lineage>
</organism>
<evidence type="ECO:0000259" key="2">
    <source>
        <dbReference type="Pfam" id="PF12770"/>
    </source>
</evidence>
<proteinExistence type="predicted"/>
<dbReference type="InterPro" id="IPR051082">
    <property type="entry name" value="Pentapeptide-BTB/POZ_domain"/>
</dbReference>
<feature type="domain" description="CHAT" evidence="2">
    <location>
        <begin position="640"/>
        <end position="876"/>
    </location>
</feature>
<feature type="transmembrane region" description="Helical" evidence="1">
    <location>
        <begin position="59"/>
        <end position="83"/>
    </location>
</feature>
<dbReference type="PANTHER" id="PTHR14136">
    <property type="entry name" value="BTB_POZ DOMAIN-CONTAINING PROTEIN KCTD9"/>
    <property type="match status" value="1"/>
</dbReference>
<feature type="transmembrane region" description="Helical" evidence="1">
    <location>
        <begin position="177"/>
        <end position="198"/>
    </location>
</feature>